<evidence type="ECO:0000256" key="1">
    <source>
        <dbReference type="ARBA" id="ARBA00010975"/>
    </source>
</evidence>
<gene>
    <name evidence="3" type="ORF">OPV22_008723</name>
</gene>
<sequence>MASVKETAENVAASATSGMDKTKATVQEKGSSSSASFLRFFSAWLLRICFPSPGLQVSPVSCSWIRTLCVPRGYSNWSLFFPGFSYATIGRQSNRCHGEVPSR</sequence>
<protein>
    <recommendedName>
        <fullName evidence="5">SMP domain-containing protein</fullName>
    </recommendedName>
</protein>
<dbReference type="AlphaFoldDB" id="A0AAV8RDF2"/>
<evidence type="ECO:0008006" key="5">
    <source>
        <dbReference type="Google" id="ProtNLM"/>
    </source>
</evidence>
<evidence type="ECO:0000313" key="3">
    <source>
        <dbReference type="EMBL" id="KAJ8498171.1"/>
    </source>
</evidence>
<name>A0AAV8RDF2_ENSVE</name>
<dbReference type="EMBL" id="JAQQAF010000003">
    <property type="protein sequence ID" value="KAJ8498171.1"/>
    <property type="molecule type" value="Genomic_DNA"/>
</dbReference>
<comment type="similarity">
    <text evidence="1">Belongs to the LEA type 1 family.</text>
</comment>
<organism evidence="3 4">
    <name type="scientific">Ensete ventricosum</name>
    <name type="common">Abyssinian banana</name>
    <name type="synonym">Musa ensete</name>
    <dbReference type="NCBI Taxonomy" id="4639"/>
    <lineage>
        <taxon>Eukaryota</taxon>
        <taxon>Viridiplantae</taxon>
        <taxon>Streptophyta</taxon>
        <taxon>Embryophyta</taxon>
        <taxon>Tracheophyta</taxon>
        <taxon>Spermatophyta</taxon>
        <taxon>Magnoliopsida</taxon>
        <taxon>Liliopsida</taxon>
        <taxon>Zingiberales</taxon>
        <taxon>Musaceae</taxon>
        <taxon>Ensete</taxon>
    </lineage>
</organism>
<proteinExistence type="inferred from homology"/>
<comment type="caution">
    <text evidence="3">The sequence shown here is derived from an EMBL/GenBank/DDBJ whole genome shotgun (WGS) entry which is preliminary data.</text>
</comment>
<keyword evidence="4" id="KW-1185">Reference proteome</keyword>
<dbReference type="InterPro" id="IPR005513">
    <property type="entry name" value="LEA_1"/>
</dbReference>
<evidence type="ECO:0000256" key="2">
    <source>
        <dbReference type="SAM" id="MobiDB-lite"/>
    </source>
</evidence>
<dbReference type="Pfam" id="PF03760">
    <property type="entry name" value="LEA_1"/>
    <property type="match status" value="1"/>
</dbReference>
<reference evidence="3 4" key="1">
    <citation type="submission" date="2022-12" db="EMBL/GenBank/DDBJ databases">
        <title>Chromosome-scale assembly of the Ensete ventricosum genome.</title>
        <authorList>
            <person name="Dussert Y."/>
            <person name="Stocks J."/>
            <person name="Wendawek A."/>
            <person name="Woldeyes F."/>
            <person name="Nichols R.A."/>
            <person name="Borrell J.S."/>
        </authorList>
    </citation>
    <scope>NUCLEOTIDE SEQUENCE [LARGE SCALE GENOMIC DNA]</scope>
    <source>
        <strain evidence="4">cv. Maze</strain>
        <tissue evidence="3">Seeds</tissue>
    </source>
</reference>
<evidence type="ECO:0000313" key="4">
    <source>
        <dbReference type="Proteomes" id="UP001222027"/>
    </source>
</evidence>
<accession>A0AAV8RDF2</accession>
<dbReference type="Proteomes" id="UP001222027">
    <property type="component" value="Unassembled WGS sequence"/>
</dbReference>
<dbReference type="GO" id="GO:0009793">
    <property type="term" value="P:embryo development ending in seed dormancy"/>
    <property type="evidence" value="ECO:0007669"/>
    <property type="project" value="InterPro"/>
</dbReference>
<feature type="region of interest" description="Disordered" evidence="2">
    <location>
        <begin position="1"/>
        <end position="34"/>
    </location>
</feature>
<feature type="compositionally biased region" description="Polar residues" evidence="2">
    <location>
        <begin position="13"/>
        <end position="30"/>
    </location>
</feature>